<dbReference type="PROSITE" id="PS00548">
    <property type="entry name" value="RIBOSOMAL_S3"/>
    <property type="match status" value="1"/>
</dbReference>
<dbReference type="SUPFAM" id="SSF54814">
    <property type="entry name" value="Prokaryotic type KH domain (KH-domain type II)"/>
    <property type="match status" value="1"/>
</dbReference>
<sequence length="224" mass="25296">MGHKTHPIGFRLGIIKEWDSRWFAAKHKDYRNTLQEDLHLRHAILTKYPEAGIPKVEIERGPQDVSVVIWTARPGIVIGRQGQRVEEMRQALEALTEHRVRISVQEIRQPEMVAALVARNCAEQLERRVAHRRAMQQTAQRSMQAGVQGVKIIVGGRLGGAEIARTEKVMMGRVPLHTIRADVDFAISEARTAMGRIGVKVWVYKGDVIPERERAAAEEDIAPI</sequence>
<accession>A0A382TIH0</accession>
<dbReference type="Gene3D" id="3.30.300.20">
    <property type="match status" value="1"/>
</dbReference>
<reference evidence="7" key="1">
    <citation type="submission" date="2018-05" db="EMBL/GenBank/DDBJ databases">
        <authorList>
            <person name="Lanie J.A."/>
            <person name="Ng W.-L."/>
            <person name="Kazmierczak K.M."/>
            <person name="Andrzejewski T.M."/>
            <person name="Davidsen T.M."/>
            <person name="Wayne K.J."/>
            <person name="Tettelin H."/>
            <person name="Glass J.I."/>
            <person name="Rusch D."/>
            <person name="Podicherti R."/>
            <person name="Tsui H.-C.T."/>
            <person name="Winkler M.E."/>
        </authorList>
    </citation>
    <scope>NUCLEOTIDE SEQUENCE</scope>
</reference>
<keyword evidence="3" id="KW-0694">RNA-binding</keyword>
<protein>
    <recommendedName>
        <fullName evidence="6">KH type-2 domain-containing protein</fullName>
    </recommendedName>
</protein>
<keyword evidence="5" id="KW-0687">Ribonucleoprotein</keyword>
<evidence type="ECO:0000256" key="3">
    <source>
        <dbReference type="ARBA" id="ARBA00022884"/>
    </source>
</evidence>
<evidence type="ECO:0000256" key="2">
    <source>
        <dbReference type="ARBA" id="ARBA00022730"/>
    </source>
</evidence>
<dbReference type="FunFam" id="3.30.300.20:FF:000001">
    <property type="entry name" value="30S ribosomal protein S3"/>
    <property type="match status" value="1"/>
</dbReference>
<dbReference type="InterPro" id="IPR009019">
    <property type="entry name" value="KH_sf_prok-type"/>
</dbReference>
<dbReference type="SUPFAM" id="SSF54821">
    <property type="entry name" value="Ribosomal protein S3 C-terminal domain"/>
    <property type="match status" value="1"/>
</dbReference>
<dbReference type="GO" id="GO:0003735">
    <property type="term" value="F:structural constituent of ribosome"/>
    <property type="evidence" value="ECO:0007669"/>
    <property type="project" value="InterPro"/>
</dbReference>
<feature type="non-terminal residue" evidence="7">
    <location>
        <position position="224"/>
    </location>
</feature>
<dbReference type="InterPro" id="IPR057258">
    <property type="entry name" value="Ribosomal_uS3"/>
</dbReference>
<feature type="domain" description="KH type-2" evidence="6">
    <location>
        <begin position="40"/>
        <end position="108"/>
    </location>
</feature>
<dbReference type="Pfam" id="PF07650">
    <property type="entry name" value="KH_2"/>
    <property type="match status" value="1"/>
</dbReference>
<dbReference type="GO" id="GO:0022627">
    <property type="term" value="C:cytosolic small ribosomal subunit"/>
    <property type="evidence" value="ECO:0007669"/>
    <property type="project" value="TreeGrafter"/>
</dbReference>
<keyword evidence="2" id="KW-0699">rRNA-binding</keyword>
<dbReference type="GO" id="GO:0019843">
    <property type="term" value="F:rRNA binding"/>
    <property type="evidence" value="ECO:0007669"/>
    <property type="project" value="UniProtKB-KW"/>
</dbReference>
<evidence type="ECO:0000256" key="5">
    <source>
        <dbReference type="ARBA" id="ARBA00023274"/>
    </source>
</evidence>
<dbReference type="EMBL" id="UINC01136884">
    <property type="protein sequence ID" value="SVD21914.1"/>
    <property type="molecule type" value="Genomic_DNA"/>
</dbReference>
<dbReference type="InterPro" id="IPR001351">
    <property type="entry name" value="Ribosomal_uS3_C"/>
</dbReference>
<dbReference type="GO" id="GO:0006412">
    <property type="term" value="P:translation"/>
    <property type="evidence" value="ECO:0007669"/>
    <property type="project" value="InterPro"/>
</dbReference>
<evidence type="ECO:0000259" key="6">
    <source>
        <dbReference type="PROSITE" id="PS50823"/>
    </source>
</evidence>
<dbReference type="InterPro" id="IPR036419">
    <property type="entry name" value="Ribosomal_S3_C_sf"/>
</dbReference>
<dbReference type="HAMAP" id="MF_01309_B">
    <property type="entry name" value="Ribosomal_uS3_B"/>
    <property type="match status" value="1"/>
</dbReference>
<dbReference type="InterPro" id="IPR015946">
    <property type="entry name" value="KH_dom-like_a/b"/>
</dbReference>
<dbReference type="NCBIfam" id="TIGR01009">
    <property type="entry name" value="rpsC_bact"/>
    <property type="match status" value="1"/>
</dbReference>
<dbReference type="AlphaFoldDB" id="A0A382TIH0"/>
<evidence type="ECO:0000256" key="4">
    <source>
        <dbReference type="ARBA" id="ARBA00022980"/>
    </source>
</evidence>
<dbReference type="PROSITE" id="PS50823">
    <property type="entry name" value="KH_TYPE_2"/>
    <property type="match status" value="1"/>
</dbReference>
<evidence type="ECO:0000313" key="7">
    <source>
        <dbReference type="EMBL" id="SVD21914.1"/>
    </source>
</evidence>
<dbReference type="InterPro" id="IPR005704">
    <property type="entry name" value="Ribosomal_uS3_bac-typ"/>
</dbReference>
<evidence type="ECO:0000256" key="1">
    <source>
        <dbReference type="ARBA" id="ARBA00010761"/>
    </source>
</evidence>
<keyword evidence="4" id="KW-0689">Ribosomal protein</keyword>
<gene>
    <name evidence="7" type="ORF">METZ01_LOCUS374768</name>
</gene>
<organism evidence="7">
    <name type="scientific">marine metagenome</name>
    <dbReference type="NCBI Taxonomy" id="408172"/>
    <lineage>
        <taxon>unclassified sequences</taxon>
        <taxon>metagenomes</taxon>
        <taxon>ecological metagenomes</taxon>
    </lineage>
</organism>
<proteinExistence type="inferred from homology"/>
<dbReference type="PANTHER" id="PTHR11760:SF19">
    <property type="entry name" value="SMALL RIBOSOMAL SUBUNIT PROTEIN US3C"/>
    <property type="match status" value="1"/>
</dbReference>
<dbReference type="Gene3D" id="3.30.1140.32">
    <property type="entry name" value="Ribosomal protein S3, C-terminal domain"/>
    <property type="match status" value="1"/>
</dbReference>
<dbReference type="InterPro" id="IPR018280">
    <property type="entry name" value="Ribosomal_uS3_CS"/>
</dbReference>
<name>A0A382TIH0_9ZZZZ</name>
<dbReference type="Pfam" id="PF00189">
    <property type="entry name" value="Ribosomal_S3_C"/>
    <property type="match status" value="1"/>
</dbReference>
<comment type="similarity">
    <text evidence="1">Belongs to the universal ribosomal protein uS3 family.</text>
</comment>
<dbReference type="InterPro" id="IPR004044">
    <property type="entry name" value="KH_dom_type_2"/>
</dbReference>
<dbReference type="PANTHER" id="PTHR11760">
    <property type="entry name" value="30S/40S RIBOSOMAL PROTEIN S3"/>
    <property type="match status" value="1"/>
</dbReference>
<dbReference type="CDD" id="cd02412">
    <property type="entry name" value="KH-II_30S_S3"/>
    <property type="match status" value="1"/>
</dbReference>